<dbReference type="PANTHER" id="PTHR35530:SF1">
    <property type="entry name" value="2-HYDROXYMUCONATE TAUTOMERASE"/>
    <property type="match status" value="1"/>
</dbReference>
<dbReference type="PANTHER" id="PTHR35530">
    <property type="entry name" value="TAUTOMERASE-RELATED"/>
    <property type="match status" value="1"/>
</dbReference>
<dbReference type="OrthoDB" id="8527422at2"/>
<sequence length="66" mass="7232">MPTFHVEMFEGRSIEQKRAFVKAVTEAAVATIGCTPESVDIIITDVKPENWATAGALWSDPRPESV</sequence>
<dbReference type="Pfam" id="PF01361">
    <property type="entry name" value="Tautomerase"/>
    <property type="match status" value="1"/>
</dbReference>
<evidence type="ECO:0000313" key="5">
    <source>
        <dbReference type="Proteomes" id="UP000384354"/>
    </source>
</evidence>
<dbReference type="Gene3D" id="3.30.429.10">
    <property type="entry name" value="Macrophage Migration Inhibitory Factor"/>
    <property type="match status" value="1"/>
</dbReference>
<name>A0A5E4T9W2_9BURK</name>
<dbReference type="AlphaFoldDB" id="A0A5E4T9W2"/>
<dbReference type="EC" id="5.3.2.6" evidence="4"/>
<gene>
    <name evidence="4" type="primary">ywhB</name>
    <name evidence="4" type="ORF">PCE31106_01300</name>
</gene>
<evidence type="ECO:0000256" key="2">
    <source>
        <dbReference type="ARBA" id="ARBA00023235"/>
    </source>
</evidence>
<evidence type="ECO:0000259" key="3">
    <source>
        <dbReference type="Pfam" id="PF01361"/>
    </source>
</evidence>
<reference evidence="4 5" key="1">
    <citation type="submission" date="2019-08" db="EMBL/GenBank/DDBJ databases">
        <authorList>
            <person name="Peeters C."/>
        </authorList>
    </citation>
    <scope>NUCLEOTIDE SEQUENCE [LARGE SCALE GENOMIC DNA]</scope>
    <source>
        <strain evidence="4 5">LMG 31106</strain>
    </source>
</reference>
<protein>
    <submittedName>
        <fullName evidence="4">2-hydroxymuconate tautomerase</fullName>
        <ecNumber evidence="4">5.3.2.6</ecNumber>
    </submittedName>
</protein>
<feature type="domain" description="4-oxalocrotonate tautomerase-like" evidence="3">
    <location>
        <begin position="2"/>
        <end position="57"/>
    </location>
</feature>
<evidence type="ECO:0000313" key="4">
    <source>
        <dbReference type="EMBL" id="VVD84900.1"/>
    </source>
</evidence>
<dbReference type="GO" id="GO:0016853">
    <property type="term" value="F:isomerase activity"/>
    <property type="evidence" value="ECO:0007669"/>
    <property type="project" value="UniProtKB-KW"/>
</dbReference>
<evidence type="ECO:0000256" key="1">
    <source>
        <dbReference type="ARBA" id="ARBA00006723"/>
    </source>
</evidence>
<dbReference type="InterPro" id="IPR004370">
    <property type="entry name" value="4-OT-like_dom"/>
</dbReference>
<dbReference type="EMBL" id="CABPSL010000003">
    <property type="protein sequence ID" value="VVD84900.1"/>
    <property type="molecule type" value="Genomic_DNA"/>
</dbReference>
<comment type="similarity">
    <text evidence="1">Belongs to the 4-oxalocrotonate tautomerase family.</text>
</comment>
<dbReference type="RefSeq" id="WP_017231880.1">
    <property type="nucleotide sequence ID" value="NZ_CABPSL010000003.1"/>
</dbReference>
<dbReference type="NCBIfam" id="NF002571">
    <property type="entry name" value="PRK02220.1"/>
    <property type="match status" value="1"/>
</dbReference>
<keyword evidence="2 4" id="KW-0413">Isomerase</keyword>
<dbReference type="SUPFAM" id="SSF55331">
    <property type="entry name" value="Tautomerase/MIF"/>
    <property type="match status" value="1"/>
</dbReference>
<dbReference type="Proteomes" id="UP000384354">
    <property type="component" value="Unassembled WGS sequence"/>
</dbReference>
<dbReference type="InterPro" id="IPR014347">
    <property type="entry name" value="Tautomerase/MIF_sf"/>
</dbReference>
<dbReference type="NCBIfam" id="NF001966">
    <property type="entry name" value="PRK00745.1"/>
    <property type="match status" value="1"/>
</dbReference>
<accession>A0A5E4T9W2</accession>
<organism evidence="4 5">
    <name type="scientific">Pandoraea cepalis</name>
    <dbReference type="NCBI Taxonomy" id="2508294"/>
    <lineage>
        <taxon>Bacteria</taxon>
        <taxon>Pseudomonadati</taxon>
        <taxon>Pseudomonadota</taxon>
        <taxon>Betaproteobacteria</taxon>
        <taxon>Burkholderiales</taxon>
        <taxon>Burkholderiaceae</taxon>
        <taxon>Pandoraea</taxon>
    </lineage>
</organism>
<proteinExistence type="inferred from homology"/>